<dbReference type="EMBL" id="LT629973">
    <property type="protein sequence ID" value="SEH99628.1"/>
    <property type="molecule type" value="Genomic_DNA"/>
</dbReference>
<protein>
    <submittedName>
        <fullName evidence="2">Uncharacterized protein</fullName>
    </submittedName>
</protein>
<name>A0A1C7PDQ3_9BACT</name>
<dbReference type="Proteomes" id="UP000176204">
    <property type="component" value="Chromosome I"/>
</dbReference>
<sequence>MCDKVKGYFSVMREYKAEFIMLLGFAVAGVIYWDFRGFVSEQTKWITENAKALQEMNIRIQNLEHKSSK</sequence>
<dbReference type="RefSeq" id="WP_067777586.1">
    <property type="nucleotide sequence ID" value="NZ_LIGX01000040.1"/>
</dbReference>
<keyword evidence="3" id="KW-1185">Reference proteome</keyword>
<proteinExistence type="predicted"/>
<dbReference type="KEGG" id="agl:PYTT_2414"/>
<reference evidence="3" key="1">
    <citation type="submission" date="2016-09" db="EMBL/GenBank/DDBJ databases">
        <authorList>
            <person name="Koehorst J."/>
        </authorList>
    </citation>
    <scope>NUCLEOTIDE SEQUENCE [LARGE SCALE GENOMIC DNA]</scope>
</reference>
<evidence type="ECO:0000256" key="1">
    <source>
        <dbReference type="SAM" id="Phobius"/>
    </source>
</evidence>
<dbReference type="STRING" id="1679444.PYTT_2414"/>
<accession>A0A1C7PDQ3</accession>
<organism evidence="2 3">
    <name type="scientific">Akkermansia glycaniphila</name>
    <dbReference type="NCBI Taxonomy" id="1679444"/>
    <lineage>
        <taxon>Bacteria</taxon>
        <taxon>Pseudomonadati</taxon>
        <taxon>Verrucomicrobiota</taxon>
        <taxon>Verrucomicrobiia</taxon>
        <taxon>Verrucomicrobiales</taxon>
        <taxon>Akkermansiaceae</taxon>
        <taxon>Akkermansia</taxon>
    </lineage>
</organism>
<keyword evidence="1" id="KW-0472">Membrane</keyword>
<keyword evidence="1" id="KW-0812">Transmembrane</keyword>
<evidence type="ECO:0000313" key="2">
    <source>
        <dbReference type="EMBL" id="SEH99628.1"/>
    </source>
</evidence>
<evidence type="ECO:0000313" key="3">
    <source>
        <dbReference type="Proteomes" id="UP000176204"/>
    </source>
</evidence>
<dbReference type="AlphaFoldDB" id="A0A1C7PDQ3"/>
<keyword evidence="1" id="KW-1133">Transmembrane helix</keyword>
<dbReference type="OrthoDB" id="9946677at2"/>
<feature type="transmembrane region" description="Helical" evidence="1">
    <location>
        <begin position="19"/>
        <end position="35"/>
    </location>
</feature>
<gene>
    <name evidence="2" type="ORF">PYTT_2414</name>
</gene>